<organism evidence="3 4">
    <name type="scientific">Homoserinimonas aerilata</name>
    <dbReference type="NCBI Taxonomy" id="1162970"/>
    <lineage>
        <taxon>Bacteria</taxon>
        <taxon>Bacillati</taxon>
        <taxon>Actinomycetota</taxon>
        <taxon>Actinomycetes</taxon>
        <taxon>Micrococcales</taxon>
        <taxon>Microbacteriaceae</taxon>
        <taxon>Homoserinimonas</taxon>
    </lineage>
</organism>
<protein>
    <submittedName>
        <fullName evidence="3">Uncharacterized protein</fullName>
    </submittedName>
</protein>
<evidence type="ECO:0000313" key="3">
    <source>
        <dbReference type="EMBL" id="TQL41965.1"/>
    </source>
</evidence>
<keyword evidence="2" id="KW-0812">Transmembrane</keyword>
<dbReference type="RefSeq" id="WP_141881658.1">
    <property type="nucleotide sequence ID" value="NZ_VFOM01000004.1"/>
</dbReference>
<reference evidence="3 4" key="1">
    <citation type="submission" date="2019-06" db="EMBL/GenBank/DDBJ databases">
        <title>Sequencing the genomes of 1000 actinobacteria strains.</title>
        <authorList>
            <person name="Klenk H.-P."/>
        </authorList>
    </citation>
    <scope>NUCLEOTIDE SEQUENCE [LARGE SCALE GENOMIC DNA]</scope>
    <source>
        <strain evidence="3 4">DSM 26477</strain>
    </source>
</reference>
<dbReference type="OrthoDB" id="5007763at2"/>
<evidence type="ECO:0000256" key="2">
    <source>
        <dbReference type="SAM" id="Phobius"/>
    </source>
</evidence>
<evidence type="ECO:0000256" key="1">
    <source>
        <dbReference type="SAM" id="MobiDB-lite"/>
    </source>
</evidence>
<keyword evidence="4" id="KW-1185">Reference proteome</keyword>
<dbReference type="EMBL" id="VFOM01000004">
    <property type="protein sequence ID" value="TQL41965.1"/>
    <property type="molecule type" value="Genomic_DNA"/>
</dbReference>
<accession>A0A542Y1M0</accession>
<feature type="transmembrane region" description="Helical" evidence="2">
    <location>
        <begin position="39"/>
        <end position="61"/>
    </location>
</feature>
<evidence type="ECO:0000313" key="4">
    <source>
        <dbReference type="Proteomes" id="UP000317998"/>
    </source>
</evidence>
<name>A0A542Y1M0_9MICO</name>
<sequence>MAENSDTPDEPINSDKPVDSGKPNKAEKPDKPSIPPARIGLWVIAGGIGVYFLATGLIGLLTGN</sequence>
<dbReference type="AlphaFoldDB" id="A0A542Y1M0"/>
<comment type="caution">
    <text evidence="3">The sequence shown here is derived from an EMBL/GenBank/DDBJ whole genome shotgun (WGS) entry which is preliminary data.</text>
</comment>
<feature type="compositionally biased region" description="Basic and acidic residues" evidence="1">
    <location>
        <begin position="16"/>
        <end position="31"/>
    </location>
</feature>
<proteinExistence type="predicted"/>
<gene>
    <name evidence="3" type="ORF">FB562_2552</name>
</gene>
<dbReference type="Proteomes" id="UP000317998">
    <property type="component" value="Unassembled WGS sequence"/>
</dbReference>
<keyword evidence="2" id="KW-1133">Transmembrane helix</keyword>
<keyword evidence="2" id="KW-0472">Membrane</keyword>
<feature type="region of interest" description="Disordered" evidence="1">
    <location>
        <begin position="1"/>
        <end position="37"/>
    </location>
</feature>